<organism evidence="2 3">
    <name type="scientific">Pristionchus fissidentatus</name>
    <dbReference type="NCBI Taxonomy" id="1538716"/>
    <lineage>
        <taxon>Eukaryota</taxon>
        <taxon>Metazoa</taxon>
        <taxon>Ecdysozoa</taxon>
        <taxon>Nematoda</taxon>
        <taxon>Chromadorea</taxon>
        <taxon>Rhabditida</taxon>
        <taxon>Rhabditina</taxon>
        <taxon>Diplogasteromorpha</taxon>
        <taxon>Diplogasteroidea</taxon>
        <taxon>Neodiplogasteridae</taxon>
        <taxon>Pristionchus</taxon>
    </lineage>
</organism>
<accession>A0AAV5V8M8</accession>
<keyword evidence="1" id="KW-0472">Membrane</keyword>
<evidence type="ECO:0000313" key="2">
    <source>
        <dbReference type="EMBL" id="GMT14259.1"/>
    </source>
</evidence>
<comment type="caution">
    <text evidence="2">The sequence shown here is derived from an EMBL/GenBank/DDBJ whole genome shotgun (WGS) entry which is preliminary data.</text>
</comment>
<keyword evidence="1" id="KW-0812">Transmembrane</keyword>
<name>A0AAV5V8M8_9BILA</name>
<keyword evidence="1" id="KW-1133">Transmembrane helix</keyword>
<reference evidence="2" key="1">
    <citation type="submission" date="2023-10" db="EMBL/GenBank/DDBJ databases">
        <title>Genome assembly of Pristionchus species.</title>
        <authorList>
            <person name="Yoshida K."/>
            <person name="Sommer R.J."/>
        </authorList>
    </citation>
    <scope>NUCLEOTIDE SEQUENCE</scope>
    <source>
        <strain evidence="2">RS5133</strain>
    </source>
</reference>
<sequence>LPLCKHFGNFDRLFDDFRFTRDSICHLNIRKKARRVEKKILKEEHNLQLENSEDQANFTQIARKIFEDLVYLDRDELKLRDFFKRIWRNRVMAEIIMAFFQSFSAGIHEYEFNRYWEERFSDAYWVGVDRVCSSFVLHYQVFKKLKFHRLKALAYMFAVALLVAAIRHNIIRFDKGNGCSDVELISGTSTIKGTARICEHFSETAPSALRLTSLVVVYLPMHTISLIYSYHLIIIIVTLARAKSTLPFSLYLFDLIP</sequence>
<keyword evidence="3" id="KW-1185">Reference proteome</keyword>
<feature type="non-terminal residue" evidence="2">
    <location>
        <position position="257"/>
    </location>
</feature>
<feature type="transmembrane region" description="Helical" evidence="1">
    <location>
        <begin position="215"/>
        <end position="240"/>
    </location>
</feature>
<evidence type="ECO:0000256" key="1">
    <source>
        <dbReference type="SAM" id="Phobius"/>
    </source>
</evidence>
<dbReference type="EMBL" id="BTSY01000002">
    <property type="protein sequence ID" value="GMT14259.1"/>
    <property type="molecule type" value="Genomic_DNA"/>
</dbReference>
<feature type="non-terminal residue" evidence="2">
    <location>
        <position position="1"/>
    </location>
</feature>
<evidence type="ECO:0000313" key="3">
    <source>
        <dbReference type="Proteomes" id="UP001432322"/>
    </source>
</evidence>
<dbReference type="AlphaFoldDB" id="A0AAV5V8M8"/>
<proteinExistence type="predicted"/>
<evidence type="ECO:0008006" key="4">
    <source>
        <dbReference type="Google" id="ProtNLM"/>
    </source>
</evidence>
<feature type="transmembrane region" description="Helical" evidence="1">
    <location>
        <begin position="152"/>
        <end position="171"/>
    </location>
</feature>
<gene>
    <name evidence="2" type="ORF">PFISCL1PPCAC_5556</name>
</gene>
<protein>
    <recommendedName>
        <fullName evidence="4">G protein-coupled receptor</fullName>
    </recommendedName>
</protein>
<dbReference type="Proteomes" id="UP001432322">
    <property type="component" value="Unassembled WGS sequence"/>
</dbReference>